<accession>A0A4C1XA25</accession>
<dbReference type="EMBL" id="BGZK01000770">
    <property type="protein sequence ID" value="GBP59752.1"/>
    <property type="molecule type" value="Genomic_DNA"/>
</dbReference>
<dbReference type="OrthoDB" id="411871at2759"/>
<gene>
    <name evidence="1" type="ORF">EVAR_44314_1</name>
</gene>
<proteinExistence type="predicted"/>
<comment type="caution">
    <text evidence="1">The sequence shown here is derived from an EMBL/GenBank/DDBJ whole genome shotgun (WGS) entry which is preliminary data.</text>
</comment>
<evidence type="ECO:0000313" key="1">
    <source>
        <dbReference type="EMBL" id="GBP59752.1"/>
    </source>
</evidence>
<dbReference type="Proteomes" id="UP000299102">
    <property type="component" value="Unassembled WGS sequence"/>
</dbReference>
<sequence>MPSLLNGLSPFRAYHLKASPSGHKSNGSGLAIRAKVWKIFEDICNNVNFCEFPHPAHVYELGFKMVESLDSTTIDQLSIVGSYIYTNGSRIEGKIGAVLTEWRDGVESGYSTYRIEPLYTIFQAEMFVLHREITRAKKSKCKDLSTP</sequence>
<keyword evidence="2" id="KW-1185">Reference proteome</keyword>
<reference evidence="1 2" key="1">
    <citation type="journal article" date="2019" name="Commun. Biol.">
        <title>The bagworm genome reveals a unique fibroin gene that provides high tensile strength.</title>
        <authorList>
            <person name="Kono N."/>
            <person name="Nakamura H."/>
            <person name="Ohtoshi R."/>
            <person name="Tomita M."/>
            <person name="Numata K."/>
            <person name="Arakawa K."/>
        </authorList>
    </citation>
    <scope>NUCLEOTIDE SEQUENCE [LARGE SCALE GENOMIC DNA]</scope>
</reference>
<name>A0A4C1XA25_EUMVA</name>
<protein>
    <submittedName>
        <fullName evidence="1">Uncharacterized protein</fullName>
    </submittedName>
</protein>
<evidence type="ECO:0000313" key="2">
    <source>
        <dbReference type="Proteomes" id="UP000299102"/>
    </source>
</evidence>
<dbReference type="AlphaFoldDB" id="A0A4C1XA25"/>
<organism evidence="1 2">
    <name type="scientific">Eumeta variegata</name>
    <name type="common">Bagworm moth</name>
    <name type="synonym">Eumeta japonica</name>
    <dbReference type="NCBI Taxonomy" id="151549"/>
    <lineage>
        <taxon>Eukaryota</taxon>
        <taxon>Metazoa</taxon>
        <taxon>Ecdysozoa</taxon>
        <taxon>Arthropoda</taxon>
        <taxon>Hexapoda</taxon>
        <taxon>Insecta</taxon>
        <taxon>Pterygota</taxon>
        <taxon>Neoptera</taxon>
        <taxon>Endopterygota</taxon>
        <taxon>Lepidoptera</taxon>
        <taxon>Glossata</taxon>
        <taxon>Ditrysia</taxon>
        <taxon>Tineoidea</taxon>
        <taxon>Psychidae</taxon>
        <taxon>Oiketicinae</taxon>
        <taxon>Eumeta</taxon>
    </lineage>
</organism>